<evidence type="ECO:0000256" key="2">
    <source>
        <dbReference type="SAM" id="Phobius"/>
    </source>
</evidence>
<dbReference type="EMBL" id="JAIQZJ010000015">
    <property type="protein sequence ID" value="MBZ5740555.1"/>
    <property type="molecule type" value="Genomic_DNA"/>
</dbReference>
<organism evidence="4 5">
    <name type="scientific">Nocardioides mangrovi</name>
    <dbReference type="NCBI Taxonomy" id="2874580"/>
    <lineage>
        <taxon>Bacteria</taxon>
        <taxon>Bacillati</taxon>
        <taxon>Actinomycetota</taxon>
        <taxon>Actinomycetes</taxon>
        <taxon>Propionibacteriales</taxon>
        <taxon>Nocardioidaceae</taxon>
        <taxon>Nocardioides</taxon>
    </lineage>
</organism>
<feature type="transmembrane region" description="Helical" evidence="2">
    <location>
        <begin position="303"/>
        <end position="324"/>
    </location>
</feature>
<evidence type="ECO:0000313" key="4">
    <source>
        <dbReference type="EMBL" id="MBZ5740555.1"/>
    </source>
</evidence>
<keyword evidence="5" id="KW-1185">Reference proteome</keyword>
<feature type="signal peptide" evidence="3">
    <location>
        <begin position="1"/>
        <end position="23"/>
    </location>
</feature>
<accession>A0ABS7UID1</accession>
<feature type="chain" id="PRO_5045758134" description="WD40 repeat domain-containing protein" evidence="3">
    <location>
        <begin position="24"/>
        <end position="330"/>
    </location>
</feature>
<dbReference type="SUPFAM" id="SSF101898">
    <property type="entry name" value="NHL repeat"/>
    <property type="match status" value="1"/>
</dbReference>
<name>A0ABS7UID1_9ACTN</name>
<evidence type="ECO:0000256" key="1">
    <source>
        <dbReference type="SAM" id="MobiDB-lite"/>
    </source>
</evidence>
<proteinExistence type="predicted"/>
<evidence type="ECO:0008006" key="6">
    <source>
        <dbReference type="Google" id="ProtNLM"/>
    </source>
</evidence>
<keyword evidence="2" id="KW-1133">Transmembrane helix</keyword>
<sequence>MLDRLLGAAAALGFLAGAASAPAAAPSAVVFSFQDQAIVESSGLVLQDGLFLTINDSGDTGRVFAVDRSGRTVGVTSWGDATDVEAVAPAGDGRVWIGDIGDNTGTRSSVQVFEVPVGRGDRTVTPTTYDLTYPGGPRDAETLLVAPSGRLYVVSKQIFGAGLYVAPRQLSADHPNRLRRVPDVAAFAFATDGAFFPDGRHYVVRGYGTATVYTYPGHEVVGTFDLPAQRQGEGITVGPDDTLYLSSEGLHSKVLSMTLPRRIQRAIAPPASTPSATPTPTPTPEPAESSSASSSSAGVAVPWWAVAAGAGGVAFVALAGWLLLRRGSTP</sequence>
<keyword evidence="2" id="KW-0472">Membrane</keyword>
<feature type="region of interest" description="Disordered" evidence="1">
    <location>
        <begin position="267"/>
        <end position="293"/>
    </location>
</feature>
<protein>
    <recommendedName>
        <fullName evidence="6">WD40 repeat domain-containing protein</fullName>
    </recommendedName>
</protein>
<keyword evidence="3" id="KW-0732">Signal</keyword>
<gene>
    <name evidence="4" type="ORF">K8U61_20460</name>
</gene>
<dbReference type="Proteomes" id="UP000780875">
    <property type="component" value="Unassembled WGS sequence"/>
</dbReference>
<comment type="caution">
    <text evidence="4">The sequence shown here is derived from an EMBL/GenBank/DDBJ whole genome shotgun (WGS) entry which is preliminary data.</text>
</comment>
<reference evidence="4 5" key="1">
    <citation type="submission" date="2021-09" db="EMBL/GenBank/DDBJ databases">
        <title>Whole genome sequence of Nocardioides sp. GBK3QG-3.</title>
        <authorList>
            <person name="Tuo L."/>
        </authorList>
    </citation>
    <scope>NUCLEOTIDE SEQUENCE [LARGE SCALE GENOMIC DNA]</scope>
    <source>
        <strain evidence="4 5">GBK3QG-3</strain>
    </source>
</reference>
<evidence type="ECO:0000256" key="3">
    <source>
        <dbReference type="SAM" id="SignalP"/>
    </source>
</evidence>
<dbReference type="RefSeq" id="WP_224124917.1">
    <property type="nucleotide sequence ID" value="NZ_JAIQZJ010000015.1"/>
</dbReference>
<keyword evidence="2" id="KW-0812">Transmembrane</keyword>
<evidence type="ECO:0000313" key="5">
    <source>
        <dbReference type="Proteomes" id="UP000780875"/>
    </source>
</evidence>